<dbReference type="EMBL" id="JARK01000039">
    <property type="protein sequence ID" value="EYC45090.1"/>
    <property type="molecule type" value="Genomic_DNA"/>
</dbReference>
<evidence type="ECO:0000313" key="1">
    <source>
        <dbReference type="EMBL" id="EYC45090.1"/>
    </source>
</evidence>
<name>A0A016WZM0_9BILA</name>
<dbReference type="Proteomes" id="UP000024635">
    <property type="component" value="Unassembled WGS sequence"/>
</dbReference>
<sequence>MKFSPPSLATFPITQFLLDLLGLSYVQIPFMVREFSMLSAALLVCRGRKLCKGENEGAENFKGIKYISIASFPLWLLALWRVPPQVATPPPGRAAKRP</sequence>
<comment type="caution">
    <text evidence="1">The sequence shown here is derived from an EMBL/GenBank/DDBJ whole genome shotgun (WGS) entry which is preliminary data.</text>
</comment>
<evidence type="ECO:0000313" key="2">
    <source>
        <dbReference type="Proteomes" id="UP000024635"/>
    </source>
</evidence>
<gene>
    <name evidence="1" type="primary">Acey_s0439.g1497</name>
    <name evidence="1" type="ORF">Y032_0439g1497</name>
</gene>
<accession>A0A016WZM0</accession>
<keyword evidence="2" id="KW-1185">Reference proteome</keyword>
<reference evidence="2" key="1">
    <citation type="journal article" date="2015" name="Nat. Genet.">
        <title>The genome and transcriptome of the zoonotic hookworm Ancylostoma ceylanicum identify infection-specific gene families.</title>
        <authorList>
            <person name="Schwarz E.M."/>
            <person name="Hu Y."/>
            <person name="Antoshechkin I."/>
            <person name="Miller M.M."/>
            <person name="Sternberg P.W."/>
            <person name="Aroian R.V."/>
        </authorList>
    </citation>
    <scope>NUCLEOTIDE SEQUENCE</scope>
    <source>
        <strain evidence="2">HY135</strain>
    </source>
</reference>
<proteinExistence type="predicted"/>
<organism evidence="1 2">
    <name type="scientific">Ancylostoma ceylanicum</name>
    <dbReference type="NCBI Taxonomy" id="53326"/>
    <lineage>
        <taxon>Eukaryota</taxon>
        <taxon>Metazoa</taxon>
        <taxon>Ecdysozoa</taxon>
        <taxon>Nematoda</taxon>
        <taxon>Chromadorea</taxon>
        <taxon>Rhabditida</taxon>
        <taxon>Rhabditina</taxon>
        <taxon>Rhabditomorpha</taxon>
        <taxon>Strongyloidea</taxon>
        <taxon>Ancylostomatidae</taxon>
        <taxon>Ancylostomatinae</taxon>
        <taxon>Ancylostoma</taxon>
    </lineage>
</organism>
<dbReference type="AlphaFoldDB" id="A0A016WZM0"/>
<protein>
    <submittedName>
        <fullName evidence="1">Uncharacterized protein</fullName>
    </submittedName>
</protein>